<evidence type="ECO:0000256" key="1">
    <source>
        <dbReference type="SAM" id="MobiDB-lite"/>
    </source>
</evidence>
<feature type="compositionally biased region" description="Low complexity" evidence="1">
    <location>
        <begin position="33"/>
        <end position="43"/>
    </location>
</feature>
<organism evidence="2">
    <name type="scientific">Arabidopsis thaliana</name>
    <name type="common">Mouse-ear cress</name>
    <dbReference type="NCBI Taxonomy" id="3702"/>
    <lineage>
        <taxon>Eukaryota</taxon>
        <taxon>Viridiplantae</taxon>
        <taxon>Streptophyta</taxon>
        <taxon>Embryophyta</taxon>
        <taxon>Tracheophyta</taxon>
        <taxon>Spermatophyta</taxon>
        <taxon>Magnoliopsida</taxon>
        <taxon>eudicotyledons</taxon>
        <taxon>Gunneridae</taxon>
        <taxon>Pentapetalae</taxon>
        <taxon>rosids</taxon>
        <taxon>malvids</taxon>
        <taxon>Brassicales</taxon>
        <taxon>Brassicaceae</taxon>
        <taxon>Camelineae</taxon>
        <taxon>Arabidopsis</taxon>
    </lineage>
</organism>
<dbReference type="AlphaFoldDB" id="Q6NNN4"/>
<proteinExistence type="evidence at transcript level"/>
<name>Q6NNN4_ARATH</name>
<reference evidence="2" key="1">
    <citation type="submission" date="2004-01" db="EMBL/GenBank/DDBJ databases">
        <title>Arabidopsis ORF clones.</title>
        <authorList>
            <person name="Cheuk R."/>
            <person name="Chen H."/>
            <person name="Kim C.J."/>
            <person name="Shinn P."/>
            <person name="Ecker J.R."/>
        </authorList>
    </citation>
    <scope>NUCLEOTIDE SEQUENCE</scope>
</reference>
<evidence type="ECO:0000313" key="2">
    <source>
        <dbReference type="EMBL" id="AAR92286.1"/>
    </source>
</evidence>
<sequence length="72" mass="7958">MDKFSYNSYPDSAESSPRSRDVEFENPSPWEDQQQQQYQGMGQPVSGMTDLRTGPDGKVAVNMAAPQVSDSV</sequence>
<protein>
    <submittedName>
        <fullName evidence="2">At5g09620</fullName>
    </submittedName>
</protein>
<accession>Q6NNN4</accession>
<feature type="region of interest" description="Disordered" evidence="1">
    <location>
        <begin position="1"/>
        <end position="72"/>
    </location>
</feature>
<feature type="compositionally biased region" description="Polar residues" evidence="1">
    <location>
        <begin position="1"/>
        <end position="16"/>
    </location>
</feature>
<dbReference type="EMBL" id="BT011250">
    <property type="protein sequence ID" value="AAR92286.1"/>
    <property type="molecule type" value="mRNA"/>
</dbReference>